<evidence type="ECO:0000313" key="14">
    <source>
        <dbReference type="Proteomes" id="UP000198287"/>
    </source>
</evidence>
<dbReference type="InterPro" id="IPR000683">
    <property type="entry name" value="Gfo/Idh/MocA-like_OxRdtase_N"/>
</dbReference>
<evidence type="ECO:0000256" key="2">
    <source>
        <dbReference type="ARBA" id="ARBA00023002"/>
    </source>
</evidence>
<evidence type="ECO:0000256" key="1">
    <source>
        <dbReference type="ARBA" id="ARBA00010928"/>
    </source>
</evidence>
<evidence type="ECO:0000259" key="12">
    <source>
        <dbReference type="Pfam" id="PF22725"/>
    </source>
</evidence>
<dbReference type="InterPro" id="IPR055170">
    <property type="entry name" value="GFO_IDH_MocA-like_dom"/>
</dbReference>
<evidence type="ECO:0000256" key="9">
    <source>
        <dbReference type="ARBA" id="ARBA00047423"/>
    </source>
</evidence>
<comment type="similarity">
    <text evidence="1">Belongs to the Gfo/Idh/MocA family.</text>
</comment>
<dbReference type="EC" id="1.3.1.20" evidence="3"/>
<evidence type="ECO:0000256" key="10">
    <source>
        <dbReference type="ARBA" id="ARBA00049233"/>
    </source>
</evidence>
<dbReference type="GO" id="GO:0047115">
    <property type="term" value="F:trans-1,2-dihydrobenzene-1,2-diol dehydrogenase activity"/>
    <property type="evidence" value="ECO:0007669"/>
    <property type="project" value="UniProtKB-EC"/>
</dbReference>
<evidence type="ECO:0000256" key="4">
    <source>
        <dbReference type="ARBA" id="ARBA00038984"/>
    </source>
</evidence>
<feature type="domain" description="GFO/IDH/MocA-like oxidoreductase" evidence="12">
    <location>
        <begin position="134"/>
        <end position="249"/>
    </location>
</feature>
<evidence type="ECO:0000256" key="5">
    <source>
        <dbReference type="ARBA" id="ARBA00040603"/>
    </source>
</evidence>
<comment type="caution">
    <text evidence="13">The sequence shown here is derived from an EMBL/GenBank/DDBJ whole genome shotgun (WGS) entry which is preliminary data.</text>
</comment>
<dbReference type="EC" id="1.1.1.179" evidence="4"/>
<dbReference type="InterPro" id="IPR036291">
    <property type="entry name" value="NAD(P)-bd_dom_sf"/>
</dbReference>
<dbReference type="EMBL" id="LNIX01000001">
    <property type="protein sequence ID" value="OXA63642.1"/>
    <property type="molecule type" value="Genomic_DNA"/>
</dbReference>
<name>A0A226F1K1_FOLCA</name>
<dbReference type="InterPro" id="IPR050984">
    <property type="entry name" value="Gfo/Idh/MocA_domain"/>
</dbReference>
<dbReference type="GO" id="GO:0047837">
    <property type="term" value="F:D-xylose 1-dehydrogenase (NADP+) activity"/>
    <property type="evidence" value="ECO:0007669"/>
    <property type="project" value="UniProtKB-EC"/>
</dbReference>
<dbReference type="STRING" id="158441.A0A226F1K1"/>
<dbReference type="Pfam" id="PF22725">
    <property type="entry name" value="GFO_IDH_MocA_C3"/>
    <property type="match status" value="1"/>
</dbReference>
<keyword evidence="2" id="KW-0560">Oxidoreductase</keyword>
<sequence length="336" mass="37149">MESQLRWGIISVGRISNDFVTALKILPASEHKIVAVAARNLEAAKEFGHKHNIAKCFDNYEELIKDPDVEAVYIGSINPQHFPLAKLAISHGKNVLCEKPLCMNLKETLSLVEFAKQKDVFLMEAIWSRFFPAYAKLREELKKDTVGEVLQVFASLGCPVSEFDNCRLKSLGGGSLLNIGVYCVQFATLVFPEERPEKIVASGHLNSDGVDESISIILTYKGGRTATLISHNRVELMNEACIIGTKGILKLPAMFVCPNALITPTETLNFPLPAALPGSTFNYPRSEALSYEAQETRKCIKNGLKESPEMKLSESVLIAEIMQTARKQLGVSYDQD</sequence>
<evidence type="ECO:0000256" key="3">
    <source>
        <dbReference type="ARBA" id="ARBA00038853"/>
    </source>
</evidence>
<dbReference type="OrthoDB" id="2129491at2759"/>
<comment type="catalytic activity">
    <reaction evidence="10">
        <text>D-xylose + NADP(+) = D-xylono-1,5-lactone + NADPH + H(+)</text>
        <dbReference type="Rhea" id="RHEA:22000"/>
        <dbReference type="ChEBI" id="CHEBI:15378"/>
        <dbReference type="ChEBI" id="CHEBI:15867"/>
        <dbReference type="ChEBI" id="CHEBI:53455"/>
        <dbReference type="ChEBI" id="CHEBI:57783"/>
        <dbReference type="ChEBI" id="CHEBI:58349"/>
        <dbReference type="EC" id="1.1.1.179"/>
    </reaction>
</comment>
<feature type="domain" description="Gfo/Idh/MocA-like oxidoreductase N-terminal" evidence="11">
    <location>
        <begin position="5"/>
        <end position="123"/>
    </location>
</feature>
<protein>
    <recommendedName>
        <fullName evidence="5">Trans-1,2-dihydrobenzene-1,2-diol dehydrogenase</fullName>
        <ecNumber evidence="4">1.1.1.179</ecNumber>
        <ecNumber evidence="3">1.3.1.20</ecNumber>
    </recommendedName>
    <alternativeName>
        <fullName evidence="8">D-xylose 1-dehydrogenase</fullName>
    </alternativeName>
    <alternativeName>
        <fullName evidence="7">D-xylose-NADP dehydrogenase</fullName>
    </alternativeName>
    <alternativeName>
        <fullName evidence="6">Dimeric dihydrodiol dehydrogenase</fullName>
    </alternativeName>
</protein>
<dbReference type="AlphaFoldDB" id="A0A226F1K1"/>
<dbReference type="PANTHER" id="PTHR22604:SF105">
    <property type="entry name" value="TRANS-1,2-DIHYDROBENZENE-1,2-DIOL DEHYDROGENASE"/>
    <property type="match status" value="1"/>
</dbReference>
<comment type="catalytic activity">
    <reaction evidence="9">
        <text>(1R,2R)-1,2-dihydrobenzene-1,2-diol + NADP(+) = catechol + NADPH + H(+)</text>
        <dbReference type="Rhea" id="RHEA:16729"/>
        <dbReference type="ChEBI" id="CHEBI:10702"/>
        <dbReference type="ChEBI" id="CHEBI:15378"/>
        <dbReference type="ChEBI" id="CHEBI:18135"/>
        <dbReference type="ChEBI" id="CHEBI:57783"/>
        <dbReference type="ChEBI" id="CHEBI:58349"/>
        <dbReference type="EC" id="1.3.1.20"/>
    </reaction>
</comment>
<proteinExistence type="inferred from homology"/>
<evidence type="ECO:0000259" key="11">
    <source>
        <dbReference type="Pfam" id="PF01408"/>
    </source>
</evidence>
<dbReference type="SUPFAM" id="SSF51735">
    <property type="entry name" value="NAD(P)-binding Rossmann-fold domains"/>
    <property type="match status" value="1"/>
</dbReference>
<gene>
    <name evidence="13" type="ORF">Fcan01_01796</name>
</gene>
<keyword evidence="14" id="KW-1185">Reference proteome</keyword>
<dbReference type="Gene3D" id="3.40.50.720">
    <property type="entry name" value="NAD(P)-binding Rossmann-like Domain"/>
    <property type="match status" value="1"/>
</dbReference>
<accession>A0A226F1K1</accession>
<evidence type="ECO:0000313" key="13">
    <source>
        <dbReference type="EMBL" id="OXA63642.1"/>
    </source>
</evidence>
<evidence type="ECO:0000256" key="6">
    <source>
        <dbReference type="ARBA" id="ARBA00042926"/>
    </source>
</evidence>
<dbReference type="OMA" id="KMIQAPF"/>
<evidence type="ECO:0000256" key="7">
    <source>
        <dbReference type="ARBA" id="ARBA00042988"/>
    </source>
</evidence>
<dbReference type="SUPFAM" id="SSF55347">
    <property type="entry name" value="Glyceraldehyde-3-phosphate dehydrogenase-like, C-terminal domain"/>
    <property type="match status" value="1"/>
</dbReference>
<dbReference type="GO" id="GO:0000166">
    <property type="term" value="F:nucleotide binding"/>
    <property type="evidence" value="ECO:0007669"/>
    <property type="project" value="InterPro"/>
</dbReference>
<evidence type="ECO:0000256" key="8">
    <source>
        <dbReference type="ARBA" id="ARBA00043025"/>
    </source>
</evidence>
<organism evidence="13 14">
    <name type="scientific">Folsomia candida</name>
    <name type="common">Springtail</name>
    <dbReference type="NCBI Taxonomy" id="158441"/>
    <lineage>
        <taxon>Eukaryota</taxon>
        <taxon>Metazoa</taxon>
        <taxon>Ecdysozoa</taxon>
        <taxon>Arthropoda</taxon>
        <taxon>Hexapoda</taxon>
        <taxon>Collembola</taxon>
        <taxon>Entomobryomorpha</taxon>
        <taxon>Isotomoidea</taxon>
        <taxon>Isotomidae</taxon>
        <taxon>Proisotominae</taxon>
        <taxon>Folsomia</taxon>
    </lineage>
</organism>
<dbReference type="Gene3D" id="3.30.360.10">
    <property type="entry name" value="Dihydrodipicolinate Reductase, domain 2"/>
    <property type="match status" value="1"/>
</dbReference>
<dbReference type="Proteomes" id="UP000198287">
    <property type="component" value="Unassembled WGS sequence"/>
</dbReference>
<dbReference type="PANTHER" id="PTHR22604">
    <property type="entry name" value="OXIDOREDUCTASES"/>
    <property type="match status" value="1"/>
</dbReference>
<reference evidence="13 14" key="1">
    <citation type="submission" date="2015-12" db="EMBL/GenBank/DDBJ databases">
        <title>The genome of Folsomia candida.</title>
        <authorList>
            <person name="Faddeeva A."/>
            <person name="Derks M.F."/>
            <person name="Anvar Y."/>
            <person name="Smit S."/>
            <person name="Van Straalen N."/>
            <person name="Roelofs D."/>
        </authorList>
    </citation>
    <scope>NUCLEOTIDE SEQUENCE [LARGE SCALE GENOMIC DNA]</scope>
    <source>
        <strain evidence="13 14">VU population</strain>
        <tissue evidence="13">Whole body</tissue>
    </source>
</reference>
<dbReference type="Pfam" id="PF01408">
    <property type="entry name" value="GFO_IDH_MocA"/>
    <property type="match status" value="1"/>
</dbReference>